<evidence type="ECO:0000313" key="1">
    <source>
        <dbReference type="EMBL" id="ETV68815.1"/>
    </source>
</evidence>
<proteinExistence type="predicted"/>
<gene>
    <name evidence="1" type="ORF">H257_15376</name>
</gene>
<sequence>MPIHQVVKALPRAQFLTQKKAPHTRTISRIKALEEFVAGTCTLVHVNGHRPEKTFVRVERPQERYFVTGSLESLPVRGLLQQTRRLVSEATNGSNVDWINRPTWLPPEFEWTSPEHMTKTNLLELSHMCLEQIFSPNYCGPVQFANGRVEFLAH</sequence>
<accession>W4FMW4</accession>
<protein>
    <submittedName>
        <fullName evidence="1">Uncharacterized protein</fullName>
    </submittedName>
</protein>
<dbReference type="VEuPathDB" id="FungiDB:H257_15376"/>
<dbReference type="OrthoDB" id="85900at2759"/>
<organism evidence="1">
    <name type="scientific">Aphanomyces astaci</name>
    <name type="common">Crayfish plague agent</name>
    <dbReference type="NCBI Taxonomy" id="112090"/>
    <lineage>
        <taxon>Eukaryota</taxon>
        <taxon>Sar</taxon>
        <taxon>Stramenopiles</taxon>
        <taxon>Oomycota</taxon>
        <taxon>Saprolegniomycetes</taxon>
        <taxon>Saprolegniales</taxon>
        <taxon>Verrucalvaceae</taxon>
        <taxon>Aphanomyces</taxon>
    </lineage>
</organism>
<dbReference type="GeneID" id="20817372"/>
<reference evidence="1" key="1">
    <citation type="submission" date="2013-12" db="EMBL/GenBank/DDBJ databases">
        <title>The Genome Sequence of Aphanomyces astaci APO3.</title>
        <authorList>
            <consortium name="The Broad Institute Genomics Platform"/>
            <person name="Russ C."/>
            <person name="Tyler B."/>
            <person name="van West P."/>
            <person name="Dieguez-Uribeondo J."/>
            <person name="Young S.K."/>
            <person name="Zeng Q."/>
            <person name="Gargeya S."/>
            <person name="Fitzgerald M."/>
            <person name="Abouelleil A."/>
            <person name="Alvarado L."/>
            <person name="Chapman S.B."/>
            <person name="Gainer-Dewar J."/>
            <person name="Goldberg J."/>
            <person name="Griggs A."/>
            <person name="Gujja S."/>
            <person name="Hansen M."/>
            <person name="Howarth C."/>
            <person name="Imamovic A."/>
            <person name="Ireland A."/>
            <person name="Larimer J."/>
            <person name="McCowan C."/>
            <person name="Murphy C."/>
            <person name="Pearson M."/>
            <person name="Poon T.W."/>
            <person name="Priest M."/>
            <person name="Roberts A."/>
            <person name="Saif S."/>
            <person name="Shea T."/>
            <person name="Sykes S."/>
            <person name="Wortman J."/>
            <person name="Nusbaum C."/>
            <person name="Birren B."/>
        </authorList>
    </citation>
    <scope>NUCLEOTIDE SEQUENCE [LARGE SCALE GENOMIC DNA]</scope>
    <source>
        <strain evidence="1">APO3</strain>
    </source>
</reference>
<dbReference type="EMBL" id="KI913182">
    <property type="protein sequence ID" value="ETV68815.1"/>
    <property type="molecule type" value="Genomic_DNA"/>
</dbReference>
<dbReference type="AlphaFoldDB" id="W4FMW4"/>
<dbReference type="RefSeq" id="XP_009841769.1">
    <property type="nucleotide sequence ID" value="XM_009843467.1"/>
</dbReference>
<name>W4FMW4_APHAT</name>